<evidence type="ECO:0008006" key="3">
    <source>
        <dbReference type="Google" id="ProtNLM"/>
    </source>
</evidence>
<protein>
    <recommendedName>
        <fullName evidence="3">F-box domain-containing protein</fullName>
    </recommendedName>
</protein>
<comment type="caution">
    <text evidence="1">The sequence shown here is derived from an EMBL/GenBank/DDBJ whole genome shotgun (WGS) entry which is preliminary data.</text>
</comment>
<dbReference type="EMBL" id="JABEXW010000554">
    <property type="protein sequence ID" value="KAF4962289.1"/>
    <property type="molecule type" value="Genomic_DNA"/>
</dbReference>
<accession>A0A8H4TQY7</accession>
<evidence type="ECO:0000313" key="1">
    <source>
        <dbReference type="EMBL" id="KAF4962289.1"/>
    </source>
</evidence>
<sequence>MNELYRAHQIKNLHSLDEYELKSVLESLVSPFNQNFPHILWGYERIKNRYEWVRKAYRAYQNALKMTGSHEDRFRGKIYVSGRQEAQLRQAYPSAAGRLLRNGLGVGEGITLESYDQIFSSDLHTGDDEDLCRREASSPGMELLPRRPGGDLLPTTADSCTTSTLAAMPTEVLCMIGSYFSHQDLRAITAASIRLREMFLSRLFHKSIRFSGSLGELSEKLTSFLHHASDSFGRMVQLKARYAIFLITDSDLHEFTSTSPMSPVALIGSLFGALPDLNEVVFDFRFSGIAQVSYFNNLLRGAERWAGPRCVTFQHAEFSNFNAVIRHFLPETLEAVQLPVKSHNKHYKVIKSRCRSLKGLYIDCTRFHSVQRTFRSMDHRVLELVNRDFPDIESLVMDEDNYMHNDNNPRRLTSFEDHLRLKSVYEQLFESLNAMSCLRRFSFNLWSGRIDPFFFRRDWSRASKVVPFTQSEIDTWYARLVAAFLQAVPRLEELCITNHNYFYRGTRACHRIKVDRMPFHGPSAEIGFPSVLWAQNSTRLSS</sequence>
<organism evidence="1 2">
    <name type="scientific">Fusarium sarcochroum</name>
    <dbReference type="NCBI Taxonomy" id="1208366"/>
    <lineage>
        <taxon>Eukaryota</taxon>
        <taxon>Fungi</taxon>
        <taxon>Dikarya</taxon>
        <taxon>Ascomycota</taxon>
        <taxon>Pezizomycotina</taxon>
        <taxon>Sordariomycetes</taxon>
        <taxon>Hypocreomycetidae</taxon>
        <taxon>Hypocreales</taxon>
        <taxon>Nectriaceae</taxon>
        <taxon>Fusarium</taxon>
        <taxon>Fusarium lateritium species complex</taxon>
    </lineage>
</organism>
<dbReference type="AlphaFoldDB" id="A0A8H4TQY7"/>
<reference evidence="1" key="1">
    <citation type="journal article" date="2020" name="BMC Genomics">
        <title>Correction to: Identification and distribution of gene clusters required for synthesis of sphingolipid metabolism inhibitors in diverse species of the filamentous fungus Fusarium.</title>
        <authorList>
            <person name="Kim H.S."/>
            <person name="Lohmar J.M."/>
            <person name="Busman M."/>
            <person name="Brown D.W."/>
            <person name="Naumann T.A."/>
            <person name="Divon H.H."/>
            <person name="Lysoe E."/>
            <person name="Uhlig S."/>
            <person name="Proctor R.H."/>
        </authorList>
    </citation>
    <scope>NUCLEOTIDE SEQUENCE</scope>
    <source>
        <strain evidence="1">NRRL 20472</strain>
    </source>
</reference>
<proteinExistence type="predicted"/>
<keyword evidence="2" id="KW-1185">Reference proteome</keyword>
<name>A0A8H4TQY7_9HYPO</name>
<evidence type="ECO:0000313" key="2">
    <source>
        <dbReference type="Proteomes" id="UP000622797"/>
    </source>
</evidence>
<dbReference type="OrthoDB" id="5097462at2759"/>
<dbReference type="Proteomes" id="UP000622797">
    <property type="component" value="Unassembled WGS sequence"/>
</dbReference>
<reference evidence="1" key="2">
    <citation type="submission" date="2020-05" db="EMBL/GenBank/DDBJ databases">
        <authorList>
            <person name="Kim H.-S."/>
            <person name="Proctor R.H."/>
            <person name="Brown D.W."/>
        </authorList>
    </citation>
    <scope>NUCLEOTIDE SEQUENCE</scope>
    <source>
        <strain evidence="1">NRRL 20472</strain>
    </source>
</reference>
<gene>
    <name evidence="1" type="ORF">FSARC_9620</name>
</gene>